<protein>
    <submittedName>
        <fullName evidence="1">Uncharacterized protein</fullName>
    </submittedName>
</protein>
<evidence type="ECO:0000313" key="2">
    <source>
        <dbReference type="Proteomes" id="UP001144978"/>
    </source>
</evidence>
<name>A0ACC1Q5E4_9APHY</name>
<evidence type="ECO:0000313" key="1">
    <source>
        <dbReference type="EMBL" id="KAJ3009429.1"/>
    </source>
</evidence>
<keyword evidence="2" id="KW-1185">Reference proteome</keyword>
<reference evidence="1" key="1">
    <citation type="submission" date="2022-08" db="EMBL/GenBank/DDBJ databases">
        <title>Genome Sequence of Pycnoporus sanguineus.</title>
        <authorList>
            <person name="Buettner E."/>
        </authorList>
    </citation>
    <scope>NUCLEOTIDE SEQUENCE</scope>
    <source>
        <strain evidence="1">CG-C14</strain>
    </source>
</reference>
<organism evidence="1 2">
    <name type="scientific">Trametes sanguinea</name>
    <dbReference type="NCBI Taxonomy" id="158606"/>
    <lineage>
        <taxon>Eukaryota</taxon>
        <taxon>Fungi</taxon>
        <taxon>Dikarya</taxon>
        <taxon>Basidiomycota</taxon>
        <taxon>Agaricomycotina</taxon>
        <taxon>Agaricomycetes</taxon>
        <taxon>Polyporales</taxon>
        <taxon>Polyporaceae</taxon>
        <taxon>Trametes</taxon>
    </lineage>
</organism>
<sequence>MNQEARMRRIEVNDDLFANVVDFSEAERAGFIRAFIDFWRREGSTRTTDDLRSSAERLLKGCQQHFRAGVTRLKRIGGVIPLGEASKFERMAHKVLELDDLPSFRQHSQKLLSAFPNIAPWLEWWLRDSHAAMLFGPYRQMDESLWTSLPGTTNAEEAMHWKIYAGIGRDQTLMSGLVSLYGFAGYYERLLAGAAVGAPIRYGQAEPWKMTEQRIGRTKPSRDPQHKTRHGSRYHNDGRPPDTRKAIQKGKQQHVKIRQKLRKKLTDQTPRTADLEKKFLTGRRPGQGSSIQVTSDGPAHGYPARDTTTVSEQVPAQAAAAAATGVRAPKGLSDVYSDDSDASDAESQSPATGCPTTAAPAAAIAAQAAPPLRLLPCYSQANNSCWLDVALQTLYVAVSNDFHSFEERIRGVLQPEHILYKLYECLDIRRSAEMDIASQDRVVESLDLQRDKLRQALVDYPKNNLVKSMFSMENAFVWLGELVRSARSELDAQFALTYFMGYRITIRSCTGADRHHFQVSASPRPVFYHQLTRPQYLQFDGSVAAWLKAIVQAKPQAQSFPCWRAEAVGDSGSGSPGCGHDTSVVDVYVCLPILLFVDLNQQRGQEWDCPDRITISQKTATSTAVSYHLVSRIFHSQEKLHYISRFRTNTSGTGRTVIYQYDSMALGGHASEIPGGKLGSHLAGRDSGMQLPNTFVTSVAVYQLHGGSRTQQQFLKARLGQLAKAPHQVVLSEDTTPLLPTARVAMSAPGMVRVPEDHCVWLSKTRRHTSGTVDYDLVPHSAPARRQKPKVTITASTTLQHYWPNQHMAEPTLEPVPAEDQTGASALPGKTTLEDIAELPNHEEVDNGRKEVDNPPVVKPPSDLAGTAVTTPAIGRPDHQKTNVRADSPFPLLCRCGASGDGNDVAVLDGLEAVECDECHTWSHVACQFQARASLMDRRDTFVCDECDPRYILGLLNIVSSSSHKSTTIRRRSQRSVGLSRRLTVGKGALLRVGTFWYPARLLKRQVDRNGVCTWRVKIWRLSVCLQAPPSSRDPVPEMDIRDEMWGDAHGRRQIRLGGWTMASTSPDEDADLEDPTARPYTAQIDKILMPHIGILVKLLEWTPDKDVPDLLDEDVPVLGHMRSNTKKSRLPAIRRGLMVHTGELSVEERCQIVNWIDVHIPGASAQRPLWMTGPLVGHAITLVLGAKLKDRYLEEEGCPTLEHGNEDRVRDRERYVLKTELGIPDGCHRVTAAVSGGCRTVNACAISSRDSFRKRSKAAGMAGYFQWGLDAGDLQDNWLPYNGDPSWAIGDFEPSDEDELLKEGPHYLRDQGDRQAQNAELQGASSAAEARKTKRPQPKPRPVKKR</sequence>
<gene>
    <name evidence="1" type="ORF">NUW54_g2783</name>
</gene>
<accession>A0ACC1Q5E4</accession>
<comment type="caution">
    <text evidence="1">The sequence shown here is derived from an EMBL/GenBank/DDBJ whole genome shotgun (WGS) entry which is preliminary data.</text>
</comment>
<dbReference type="EMBL" id="JANSHE010000550">
    <property type="protein sequence ID" value="KAJ3009429.1"/>
    <property type="molecule type" value="Genomic_DNA"/>
</dbReference>
<proteinExistence type="predicted"/>
<dbReference type="Proteomes" id="UP001144978">
    <property type="component" value="Unassembled WGS sequence"/>
</dbReference>